<name>A0ABT3ED62_STRAP</name>
<gene>
    <name evidence="2" type="ORF">OJ597_13270</name>
</gene>
<evidence type="ECO:0000259" key="1">
    <source>
        <dbReference type="Pfam" id="PF07733"/>
    </source>
</evidence>
<proteinExistence type="predicted"/>
<reference evidence="2 3" key="1">
    <citation type="submission" date="2022-10" db="EMBL/GenBank/DDBJ databases">
        <title>Comparative genomic study of S. anginosus.</title>
        <authorList>
            <person name="Prasad A."/>
            <person name="Ene A."/>
            <person name="Jablonska S."/>
            <person name="Du J."/>
            <person name="Wolfe A.J."/>
            <person name="Putonti C."/>
        </authorList>
    </citation>
    <scope>NUCLEOTIDE SEQUENCE [LARGE SCALE GENOMIC DNA]</scope>
    <source>
        <strain evidence="2 3">UMB9231</strain>
    </source>
</reference>
<dbReference type="PANTHER" id="PTHR32294">
    <property type="entry name" value="DNA POLYMERASE III SUBUNIT ALPHA"/>
    <property type="match status" value="1"/>
</dbReference>
<dbReference type="PANTHER" id="PTHR32294:SF0">
    <property type="entry name" value="DNA POLYMERASE III SUBUNIT ALPHA"/>
    <property type="match status" value="1"/>
</dbReference>
<evidence type="ECO:0000313" key="3">
    <source>
        <dbReference type="Proteomes" id="UP001526076"/>
    </source>
</evidence>
<comment type="caution">
    <text evidence="2">The sequence shown here is derived from an EMBL/GenBank/DDBJ whole genome shotgun (WGS) entry which is preliminary data.</text>
</comment>
<feature type="domain" description="Bacterial DNA polymerase III alpha subunit NTPase" evidence="1">
    <location>
        <begin position="24"/>
        <end position="80"/>
    </location>
</feature>
<organism evidence="2 3">
    <name type="scientific">Streptococcus anginosus</name>
    <dbReference type="NCBI Taxonomy" id="1328"/>
    <lineage>
        <taxon>Bacteria</taxon>
        <taxon>Bacillati</taxon>
        <taxon>Bacillota</taxon>
        <taxon>Bacilli</taxon>
        <taxon>Lactobacillales</taxon>
        <taxon>Streptococcaceae</taxon>
        <taxon>Streptococcus</taxon>
        <taxon>Streptococcus anginosus group</taxon>
    </lineage>
</organism>
<dbReference type="EMBL" id="JAPAHU010000427">
    <property type="protein sequence ID" value="MCW1043342.1"/>
    <property type="molecule type" value="Genomic_DNA"/>
</dbReference>
<feature type="non-terminal residue" evidence="2">
    <location>
        <position position="1"/>
    </location>
</feature>
<feature type="non-terminal residue" evidence="2">
    <location>
        <position position="80"/>
    </location>
</feature>
<dbReference type="Pfam" id="PF07733">
    <property type="entry name" value="DNA_pol3_alpha"/>
    <property type="match status" value="1"/>
</dbReference>
<protein>
    <recommendedName>
        <fullName evidence="1">Bacterial DNA polymerase III alpha subunit NTPase domain-containing protein</fullName>
    </recommendedName>
</protein>
<sequence>VEFDTKANYMPVFPTPEGEDETSWLIKEVASGLAYRYPDGVPDHVRKQADYELDVIISMGFPGYFLVVADFINWAKENGI</sequence>
<accession>A0ABT3ED62</accession>
<evidence type="ECO:0000313" key="2">
    <source>
        <dbReference type="EMBL" id="MCW1043342.1"/>
    </source>
</evidence>
<dbReference type="InterPro" id="IPR011708">
    <property type="entry name" value="DNA_pol3_alpha_NTPase_dom"/>
</dbReference>
<dbReference type="InterPro" id="IPR004805">
    <property type="entry name" value="DnaE2/DnaE/PolC"/>
</dbReference>
<keyword evidence="3" id="KW-1185">Reference proteome</keyword>
<dbReference type="Proteomes" id="UP001526076">
    <property type="component" value="Unassembled WGS sequence"/>
</dbReference>